<keyword evidence="2" id="KW-1185">Reference proteome</keyword>
<name>A0A934TVS9_9BURK</name>
<reference evidence="1" key="1">
    <citation type="journal article" date="2012" name="J. Microbiol. Biotechnol.">
        <title>Ramlibacter ginsenosidimutans sp. nov., with ginsenoside-converting activity.</title>
        <authorList>
            <person name="Wang L."/>
            <person name="An D.S."/>
            <person name="Kim S.G."/>
            <person name="Jin F.X."/>
            <person name="Kim S.C."/>
            <person name="Lee S.T."/>
            <person name="Im W.T."/>
        </authorList>
    </citation>
    <scope>NUCLEOTIDE SEQUENCE</scope>
    <source>
        <strain evidence="1">KACC 17527</strain>
    </source>
</reference>
<proteinExistence type="predicted"/>
<dbReference type="Gene3D" id="3.40.50.10190">
    <property type="entry name" value="BRCT domain"/>
    <property type="match status" value="1"/>
</dbReference>
<dbReference type="AlphaFoldDB" id="A0A934TVS9"/>
<dbReference type="SUPFAM" id="SSF52113">
    <property type="entry name" value="BRCT domain"/>
    <property type="match status" value="1"/>
</dbReference>
<organism evidence="1 2">
    <name type="scientific">Ramlibacter ginsenosidimutans</name>
    <dbReference type="NCBI Taxonomy" id="502333"/>
    <lineage>
        <taxon>Bacteria</taxon>
        <taxon>Pseudomonadati</taxon>
        <taxon>Pseudomonadota</taxon>
        <taxon>Betaproteobacteria</taxon>
        <taxon>Burkholderiales</taxon>
        <taxon>Comamonadaceae</taxon>
        <taxon>Ramlibacter</taxon>
    </lineage>
</organism>
<gene>
    <name evidence="1" type="ORF">JJB11_16125</name>
</gene>
<reference evidence="1" key="2">
    <citation type="submission" date="2021-01" db="EMBL/GenBank/DDBJ databases">
        <authorList>
            <person name="Kang M."/>
        </authorList>
    </citation>
    <scope>NUCLEOTIDE SEQUENCE</scope>
    <source>
        <strain evidence="1">KACC 17527</strain>
    </source>
</reference>
<dbReference type="CDD" id="cd17748">
    <property type="entry name" value="BRCT_DNA_ligase_like"/>
    <property type="match status" value="1"/>
</dbReference>
<dbReference type="RefSeq" id="WP_201173467.1">
    <property type="nucleotide sequence ID" value="NZ_JAEPWM010000006.1"/>
</dbReference>
<dbReference type="InterPro" id="IPR036420">
    <property type="entry name" value="BRCT_dom_sf"/>
</dbReference>
<evidence type="ECO:0000313" key="2">
    <source>
        <dbReference type="Proteomes" id="UP000630528"/>
    </source>
</evidence>
<accession>A0A934TVS9</accession>
<sequence length="207" mass="22745">MSNLYTRQAAAFRNEMRQSCAALVGIVQGILSDGELQDREIHFLQSWLRGAENVSLTWPGSVIYAQVNDVLADGVITAEERDHLTDTLLKLVGGTLEELAESQHVTGLALDNVAEIEVQERLFCFTGDFVFGPRSTCEQFVIRRGGLTSASVTKKLHYLVVGGLGSDEWKHGSFGTKIEKAMELRQSGLPIKIVHEDTWASSLRPAG</sequence>
<dbReference type="Proteomes" id="UP000630528">
    <property type="component" value="Unassembled WGS sequence"/>
</dbReference>
<comment type="caution">
    <text evidence="1">The sequence shown here is derived from an EMBL/GenBank/DDBJ whole genome shotgun (WGS) entry which is preliminary data.</text>
</comment>
<dbReference type="EMBL" id="JAEPWM010000006">
    <property type="protein sequence ID" value="MBK6007627.1"/>
    <property type="molecule type" value="Genomic_DNA"/>
</dbReference>
<protein>
    <submittedName>
        <fullName evidence="1">BRCT domain-containing protein</fullName>
    </submittedName>
</protein>
<evidence type="ECO:0000313" key="1">
    <source>
        <dbReference type="EMBL" id="MBK6007627.1"/>
    </source>
</evidence>